<evidence type="ECO:0000256" key="1">
    <source>
        <dbReference type="ARBA" id="ARBA00004651"/>
    </source>
</evidence>
<comment type="caution">
    <text evidence="9">The sequence shown here is derived from an EMBL/GenBank/DDBJ whole genome shotgun (WGS) entry which is preliminary data.</text>
</comment>
<feature type="transmembrane region" description="Helical" evidence="7">
    <location>
        <begin position="181"/>
        <end position="203"/>
    </location>
</feature>
<dbReference type="InterPro" id="IPR035906">
    <property type="entry name" value="MetI-like_sf"/>
</dbReference>
<evidence type="ECO:0000256" key="6">
    <source>
        <dbReference type="ARBA" id="ARBA00023136"/>
    </source>
</evidence>
<feature type="transmembrane region" description="Helical" evidence="7">
    <location>
        <begin position="235"/>
        <end position="254"/>
    </location>
</feature>
<keyword evidence="10" id="KW-1185">Reference proteome</keyword>
<dbReference type="SUPFAM" id="SSF161098">
    <property type="entry name" value="MetI-like"/>
    <property type="match status" value="1"/>
</dbReference>
<protein>
    <submittedName>
        <fullName evidence="9">Carbohydrate ABC transporter membrane protein 1 (CUT1 family)</fullName>
    </submittedName>
</protein>
<proteinExistence type="inferred from homology"/>
<dbReference type="PROSITE" id="PS50928">
    <property type="entry name" value="ABC_TM1"/>
    <property type="match status" value="1"/>
</dbReference>
<evidence type="ECO:0000256" key="7">
    <source>
        <dbReference type="RuleBase" id="RU363032"/>
    </source>
</evidence>
<dbReference type="PANTHER" id="PTHR43005">
    <property type="entry name" value="BLR7065 PROTEIN"/>
    <property type="match status" value="1"/>
</dbReference>
<dbReference type="Gene3D" id="1.10.3720.10">
    <property type="entry name" value="MetI-like"/>
    <property type="match status" value="1"/>
</dbReference>
<comment type="similarity">
    <text evidence="7">Belongs to the binding-protein-dependent transport system permease family.</text>
</comment>
<dbReference type="InterPro" id="IPR000515">
    <property type="entry name" value="MetI-like"/>
</dbReference>
<evidence type="ECO:0000256" key="2">
    <source>
        <dbReference type="ARBA" id="ARBA00022448"/>
    </source>
</evidence>
<reference evidence="9 10" key="1">
    <citation type="submission" date="2018-08" db="EMBL/GenBank/DDBJ databases">
        <title>Sequencing the genomes of 1000 actinobacteria strains.</title>
        <authorList>
            <person name="Klenk H.-P."/>
        </authorList>
    </citation>
    <scope>NUCLEOTIDE SEQUENCE [LARGE SCALE GENOMIC DNA]</scope>
    <source>
        <strain evidence="9 10">DSM 22891</strain>
    </source>
</reference>
<feature type="transmembrane region" description="Helical" evidence="7">
    <location>
        <begin position="133"/>
        <end position="152"/>
    </location>
</feature>
<dbReference type="GO" id="GO:0055085">
    <property type="term" value="P:transmembrane transport"/>
    <property type="evidence" value="ECO:0007669"/>
    <property type="project" value="InterPro"/>
</dbReference>
<name>A0A3D9V5D1_THECX</name>
<evidence type="ECO:0000259" key="8">
    <source>
        <dbReference type="PROSITE" id="PS50928"/>
    </source>
</evidence>
<comment type="subcellular location">
    <subcellularLocation>
        <location evidence="1 7">Cell membrane</location>
        <topology evidence="1 7">Multi-pass membrane protein</topology>
    </subcellularLocation>
</comment>
<dbReference type="AlphaFoldDB" id="A0A3D9V5D1"/>
<keyword evidence="2 7" id="KW-0813">Transport</keyword>
<evidence type="ECO:0000256" key="5">
    <source>
        <dbReference type="ARBA" id="ARBA00022989"/>
    </source>
</evidence>
<keyword evidence="4 7" id="KW-0812">Transmembrane</keyword>
<evidence type="ECO:0000256" key="3">
    <source>
        <dbReference type="ARBA" id="ARBA00022475"/>
    </source>
</evidence>
<feature type="transmembrane region" description="Helical" evidence="7">
    <location>
        <begin position="39"/>
        <end position="65"/>
    </location>
</feature>
<dbReference type="Proteomes" id="UP000256485">
    <property type="component" value="Unassembled WGS sequence"/>
</dbReference>
<gene>
    <name evidence="9" type="ORF">DFJ64_2404</name>
</gene>
<organism evidence="9 10">
    <name type="scientific">Thermasporomyces composti</name>
    <dbReference type="NCBI Taxonomy" id="696763"/>
    <lineage>
        <taxon>Bacteria</taxon>
        <taxon>Bacillati</taxon>
        <taxon>Actinomycetota</taxon>
        <taxon>Actinomycetes</taxon>
        <taxon>Propionibacteriales</taxon>
        <taxon>Nocardioidaceae</taxon>
        <taxon>Thermasporomyces</taxon>
    </lineage>
</organism>
<dbReference type="RefSeq" id="WP_115850513.1">
    <property type="nucleotide sequence ID" value="NZ_QTUC01000001.1"/>
</dbReference>
<sequence length="321" mass="35378">MTATEAPGRRRAGGVVTDAPPRVDTAPAVSRRRRALRPYLLAVPAVLLCVGILYPFFLAVAYTFFNFSDANPQPSFVGLRNYVEIFTSGSFWNSVRVTVLFAAVATTVETVLGVGVALLLNRSSLIGRIFERVLIVPLMVAPIIAAIMWKLLLLPEVGWVRPVLEAVGVTGYRGTDSPVWAFFWSVVVDAWIYTPFVAILALAGLRSLPASPFEAAAVDGAGWWLTFRRLTLPMLWPYVLVAVIFRLMDCLKVFDIIYGLTTGGPGDATTTLQINAYLEAISYARYSRGVTFMFILWIAVYLISMVLVRYLNRIQSRAAGV</sequence>
<dbReference type="GO" id="GO:0005886">
    <property type="term" value="C:plasma membrane"/>
    <property type="evidence" value="ECO:0007669"/>
    <property type="project" value="UniProtKB-SubCell"/>
</dbReference>
<evidence type="ECO:0000313" key="10">
    <source>
        <dbReference type="Proteomes" id="UP000256485"/>
    </source>
</evidence>
<dbReference type="Pfam" id="PF00528">
    <property type="entry name" value="BPD_transp_1"/>
    <property type="match status" value="1"/>
</dbReference>
<keyword evidence="6 7" id="KW-0472">Membrane</keyword>
<dbReference type="PANTHER" id="PTHR43005:SF1">
    <property type="entry name" value="SPERMIDINE_PUTRESCINE TRANSPORT SYSTEM PERMEASE PROTEIN"/>
    <property type="match status" value="1"/>
</dbReference>
<accession>A0A3D9V5D1</accession>
<dbReference type="EMBL" id="QTUC01000001">
    <property type="protein sequence ID" value="REF36968.1"/>
    <property type="molecule type" value="Genomic_DNA"/>
</dbReference>
<feature type="transmembrane region" description="Helical" evidence="7">
    <location>
        <begin position="292"/>
        <end position="311"/>
    </location>
</feature>
<keyword evidence="5 7" id="KW-1133">Transmembrane helix</keyword>
<dbReference type="OrthoDB" id="9804439at2"/>
<dbReference type="CDD" id="cd06261">
    <property type="entry name" value="TM_PBP2"/>
    <property type="match status" value="1"/>
</dbReference>
<evidence type="ECO:0000256" key="4">
    <source>
        <dbReference type="ARBA" id="ARBA00022692"/>
    </source>
</evidence>
<evidence type="ECO:0000313" key="9">
    <source>
        <dbReference type="EMBL" id="REF36968.1"/>
    </source>
</evidence>
<feature type="transmembrane region" description="Helical" evidence="7">
    <location>
        <begin position="99"/>
        <end position="121"/>
    </location>
</feature>
<feature type="domain" description="ABC transmembrane type-1" evidence="8">
    <location>
        <begin position="95"/>
        <end position="307"/>
    </location>
</feature>
<keyword evidence="3" id="KW-1003">Cell membrane</keyword>